<dbReference type="FunFam" id="3.30.40.10:FF:000387">
    <property type="entry name" value="RING finger protein 26"/>
    <property type="match status" value="1"/>
</dbReference>
<dbReference type="Ensembl" id="ENSMAMT00000002555.2">
    <property type="protein sequence ID" value="ENSMAMP00000002503.1"/>
    <property type="gene ID" value="ENSMAMG00000001766.2"/>
</dbReference>
<protein>
    <recommendedName>
        <fullName evidence="16">E3 ubiquitin-protein ligase RNF26</fullName>
        <ecNumber evidence="4">2.3.2.27</ecNumber>
    </recommendedName>
    <alternativeName>
        <fullName evidence="17">RING finger protein 26</fullName>
    </alternativeName>
</protein>
<comment type="function">
    <text evidence="14">E3 ubiquitin-protein ligase that plays a key role in endosome organization by retaining vesicles in the perinuclear cloud. Acts as a platform for perinuclear positioning of the endosomal system by mediating ubiquitination of SQSTM1 through interaction with the ubiquitin conjugating enzyme UBE2J1. Ubiquitinated SQSTM1 attracts specific vesicle-associated adapters, forming a molecular bridge that restrains cognate vesicles in the perinuclear region and organizes the endosomal pathway for efficient cargo transport. Also acts as a regulator of type I interferon production in response to viral infection by mediating the formation of 'Lys-11'-linked polyubiquitin chains on TMEM173/STING, leading to stabilize TMEM173/STING. Also required to limit type I interferon response by promoting autophagic degradation of IRF3.</text>
</comment>
<evidence type="ECO:0000256" key="13">
    <source>
        <dbReference type="ARBA" id="ARBA00023136"/>
    </source>
</evidence>
<feature type="domain" description="RING-type" evidence="20">
    <location>
        <begin position="365"/>
        <end position="408"/>
    </location>
</feature>
<keyword evidence="22" id="KW-1185">Reference proteome</keyword>
<evidence type="ECO:0000256" key="3">
    <source>
        <dbReference type="ARBA" id="ARBA00004906"/>
    </source>
</evidence>
<keyword evidence="8 18" id="KW-0863">Zinc-finger</keyword>
<dbReference type="GO" id="GO:0061630">
    <property type="term" value="F:ubiquitin protein ligase activity"/>
    <property type="evidence" value="ECO:0007669"/>
    <property type="project" value="UniProtKB-EC"/>
</dbReference>
<evidence type="ECO:0000256" key="6">
    <source>
        <dbReference type="ARBA" id="ARBA00022692"/>
    </source>
</evidence>
<dbReference type="GeneTree" id="ENSGT00940000178976"/>
<evidence type="ECO:0000256" key="14">
    <source>
        <dbReference type="ARBA" id="ARBA00057605"/>
    </source>
</evidence>
<keyword evidence="7" id="KW-0479">Metal-binding</keyword>
<dbReference type="OrthoDB" id="1711136at2759"/>
<feature type="transmembrane region" description="Helical" evidence="19">
    <location>
        <begin position="170"/>
        <end position="193"/>
    </location>
</feature>
<evidence type="ECO:0000256" key="9">
    <source>
        <dbReference type="ARBA" id="ARBA00022786"/>
    </source>
</evidence>
<dbReference type="Gene3D" id="3.30.40.10">
    <property type="entry name" value="Zinc/RING finger domain, C3HC4 (zinc finger)"/>
    <property type="match status" value="1"/>
</dbReference>
<dbReference type="GO" id="GO:0016567">
    <property type="term" value="P:protein ubiquitination"/>
    <property type="evidence" value="ECO:0007669"/>
    <property type="project" value="TreeGrafter"/>
</dbReference>
<evidence type="ECO:0000313" key="22">
    <source>
        <dbReference type="Proteomes" id="UP000261640"/>
    </source>
</evidence>
<evidence type="ECO:0000256" key="16">
    <source>
        <dbReference type="ARBA" id="ARBA00067352"/>
    </source>
</evidence>
<evidence type="ECO:0000256" key="4">
    <source>
        <dbReference type="ARBA" id="ARBA00012483"/>
    </source>
</evidence>
<evidence type="ECO:0000256" key="2">
    <source>
        <dbReference type="ARBA" id="ARBA00004477"/>
    </source>
</evidence>
<sequence>MDEVNFVSVAVGGCADAGRLLLDLLVRKFSSLFRLLSGMAVCVHHAALALSVSSLAEYWNFALFCFLTAAEFVSSAAHTGLQVVTGWLQMFGGVLETLKMVGHLFCHMAWRTEDLMHRGLISGSCILRQTCKGVCVTLGFVLYFVNKVVNTALISLQSCLSAAAGPVHKVFELTLTLMTFVYSCLVGASVMLWTSGQLLLDFLGALGHLCIIVFNSRGLLILAVLLLVALVLLNPRLPVFAGHLCLRFVNTLPGTHCVQTTIHRLYAVILEPALVDQVVRARTTQDMSRTRLPQVETGGLLTEADLPLLNELTQPDSVQLHDKLDGKPASGCRTGMTLGPRDVDSPVTDGELLSLLKEQEERKKCVICRDLIKTVLLLPCRHLCLCRHCANILTQGRPVQQRCCPLCRQHISQTMDVFL</sequence>
<dbReference type="GO" id="GO:0005789">
    <property type="term" value="C:endoplasmic reticulum membrane"/>
    <property type="evidence" value="ECO:0007669"/>
    <property type="project" value="UniProtKB-SubCell"/>
</dbReference>
<dbReference type="InterPro" id="IPR001841">
    <property type="entry name" value="Znf_RING"/>
</dbReference>
<reference evidence="21" key="1">
    <citation type="submission" date="2025-08" db="UniProtKB">
        <authorList>
            <consortium name="Ensembl"/>
        </authorList>
    </citation>
    <scope>IDENTIFICATION</scope>
</reference>
<organism evidence="21 22">
    <name type="scientific">Mastacembelus armatus</name>
    <name type="common">zig-zag eel</name>
    <dbReference type="NCBI Taxonomy" id="205130"/>
    <lineage>
        <taxon>Eukaryota</taxon>
        <taxon>Metazoa</taxon>
        <taxon>Chordata</taxon>
        <taxon>Craniata</taxon>
        <taxon>Vertebrata</taxon>
        <taxon>Euteleostomi</taxon>
        <taxon>Actinopterygii</taxon>
        <taxon>Neopterygii</taxon>
        <taxon>Teleostei</taxon>
        <taxon>Neoteleostei</taxon>
        <taxon>Acanthomorphata</taxon>
        <taxon>Anabantaria</taxon>
        <taxon>Synbranchiformes</taxon>
        <taxon>Mastacembelidae</taxon>
        <taxon>Mastacembelus</taxon>
    </lineage>
</organism>
<keyword evidence="11" id="KW-0862">Zinc</keyword>
<dbReference type="PANTHER" id="PTHR22696">
    <property type="entry name" value="E3 UBIQUITIN-PROTEIN LIGASE RNF26"/>
    <property type="match status" value="1"/>
</dbReference>
<accession>A0A3Q3KNB3</accession>
<evidence type="ECO:0000256" key="8">
    <source>
        <dbReference type="ARBA" id="ARBA00022771"/>
    </source>
</evidence>
<evidence type="ECO:0000256" key="5">
    <source>
        <dbReference type="ARBA" id="ARBA00022679"/>
    </source>
</evidence>
<dbReference type="SUPFAM" id="SSF57850">
    <property type="entry name" value="RING/U-box"/>
    <property type="match status" value="1"/>
</dbReference>
<evidence type="ECO:0000256" key="15">
    <source>
        <dbReference type="ARBA" id="ARBA00063040"/>
    </source>
</evidence>
<keyword evidence="9" id="KW-0833">Ubl conjugation pathway</keyword>
<keyword evidence="13 19" id="KW-0472">Membrane</keyword>
<reference evidence="21" key="2">
    <citation type="submission" date="2025-09" db="UniProtKB">
        <authorList>
            <consortium name="Ensembl"/>
        </authorList>
    </citation>
    <scope>IDENTIFICATION</scope>
</reference>
<dbReference type="GO" id="GO:0006511">
    <property type="term" value="P:ubiquitin-dependent protein catabolic process"/>
    <property type="evidence" value="ECO:0007669"/>
    <property type="project" value="TreeGrafter"/>
</dbReference>
<dbReference type="GO" id="GO:0008270">
    <property type="term" value="F:zinc ion binding"/>
    <property type="evidence" value="ECO:0007669"/>
    <property type="project" value="UniProtKB-KW"/>
</dbReference>
<dbReference type="EC" id="2.3.2.27" evidence="4"/>
<dbReference type="Pfam" id="PF13920">
    <property type="entry name" value="zf-C3HC4_3"/>
    <property type="match status" value="1"/>
</dbReference>
<evidence type="ECO:0000256" key="18">
    <source>
        <dbReference type="PROSITE-ProRule" id="PRU00175"/>
    </source>
</evidence>
<keyword evidence="12 19" id="KW-1133">Transmembrane helix</keyword>
<comment type="subunit">
    <text evidence="15">Interacts with INCA1. Interacts with TMEM43, ENDOD1, TMEM33 and TMED1 to form a complex capable of modulating innate immune signaling through the cGAS-STING pathway. Interacts with UBE2J1; this interaction is important for SQSTM1 ubiquitination.</text>
</comment>
<keyword evidence="10" id="KW-0256">Endoplasmic reticulum</keyword>
<evidence type="ECO:0000259" key="20">
    <source>
        <dbReference type="PROSITE" id="PS50089"/>
    </source>
</evidence>
<comment type="subcellular location">
    <subcellularLocation>
        <location evidence="2">Endoplasmic reticulum membrane</location>
        <topology evidence="2">Multi-pass membrane protein</topology>
    </subcellularLocation>
</comment>
<evidence type="ECO:0000256" key="19">
    <source>
        <dbReference type="SAM" id="Phobius"/>
    </source>
</evidence>
<comment type="catalytic activity">
    <reaction evidence="1">
        <text>S-ubiquitinyl-[E2 ubiquitin-conjugating enzyme]-L-cysteine + [acceptor protein]-L-lysine = [E2 ubiquitin-conjugating enzyme]-L-cysteine + N(6)-ubiquitinyl-[acceptor protein]-L-lysine.</text>
        <dbReference type="EC" id="2.3.2.27"/>
    </reaction>
</comment>
<comment type="pathway">
    <text evidence="3">Protein modification; protein ubiquitination.</text>
</comment>
<keyword evidence="5" id="KW-0808">Transferase</keyword>
<evidence type="ECO:0000256" key="17">
    <source>
        <dbReference type="ARBA" id="ARBA00075536"/>
    </source>
</evidence>
<dbReference type="InParanoid" id="A0A3Q3KNB3"/>
<evidence type="ECO:0000313" key="21">
    <source>
        <dbReference type="Ensembl" id="ENSMAMP00000002503.1"/>
    </source>
</evidence>
<feature type="transmembrane region" description="Helical" evidence="19">
    <location>
        <begin position="205"/>
        <end position="233"/>
    </location>
</feature>
<dbReference type="PANTHER" id="PTHR22696:SF1">
    <property type="entry name" value="E3 UBIQUITIN-PROTEIN LIGASE RNF26"/>
    <property type="match status" value="1"/>
</dbReference>
<keyword evidence="6 19" id="KW-0812">Transmembrane</keyword>
<dbReference type="InterPro" id="IPR013083">
    <property type="entry name" value="Znf_RING/FYVE/PHD"/>
</dbReference>
<evidence type="ECO:0000256" key="7">
    <source>
        <dbReference type="ARBA" id="ARBA00022723"/>
    </source>
</evidence>
<dbReference type="STRING" id="205130.ENSMAMP00000002503"/>
<proteinExistence type="predicted"/>
<name>A0A3Q3KNB3_9TELE</name>
<dbReference type="Proteomes" id="UP000261640">
    <property type="component" value="Unplaced"/>
</dbReference>
<dbReference type="RefSeq" id="XP_026184905.1">
    <property type="nucleotide sequence ID" value="XM_026329120.2"/>
</dbReference>
<evidence type="ECO:0000256" key="11">
    <source>
        <dbReference type="ARBA" id="ARBA00022833"/>
    </source>
</evidence>
<dbReference type="PROSITE" id="PS50089">
    <property type="entry name" value="ZF_RING_2"/>
    <property type="match status" value="1"/>
</dbReference>
<dbReference type="AlphaFoldDB" id="A0A3Q3KNB3"/>
<evidence type="ECO:0000256" key="12">
    <source>
        <dbReference type="ARBA" id="ARBA00022989"/>
    </source>
</evidence>
<dbReference type="GeneID" id="113143473"/>
<evidence type="ECO:0000256" key="1">
    <source>
        <dbReference type="ARBA" id="ARBA00000900"/>
    </source>
</evidence>
<evidence type="ECO:0000256" key="10">
    <source>
        <dbReference type="ARBA" id="ARBA00022824"/>
    </source>
</evidence>